<sequence>PYWRTLKSDGKINLKYPGGIPYQRKKLINENHKITKRGKNHFVENFENKLVKL</sequence>
<gene>
    <name evidence="1" type="ORF">METZ01_LOCUS239255</name>
</gene>
<dbReference type="AlphaFoldDB" id="A0A382HIU7"/>
<evidence type="ECO:0008006" key="2">
    <source>
        <dbReference type="Google" id="ProtNLM"/>
    </source>
</evidence>
<name>A0A382HIU7_9ZZZZ</name>
<evidence type="ECO:0000313" key="1">
    <source>
        <dbReference type="EMBL" id="SVB86401.1"/>
    </source>
</evidence>
<reference evidence="1" key="1">
    <citation type="submission" date="2018-05" db="EMBL/GenBank/DDBJ databases">
        <authorList>
            <person name="Lanie J.A."/>
            <person name="Ng W.-L."/>
            <person name="Kazmierczak K.M."/>
            <person name="Andrzejewski T.M."/>
            <person name="Davidsen T.M."/>
            <person name="Wayne K.J."/>
            <person name="Tettelin H."/>
            <person name="Glass J.I."/>
            <person name="Rusch D."/>
            <person name="Podicherti R."/>
            <person name="Tsui H.-C.T."/>
            <person name="Winkler M.E."/>
        </authorList>
    </citation>
    <scope>NUCLEOTIDE SEQUENCE</scope>
</reference>
<protein>
    <recommendedName>
        <fullName evidence="2">Methylated-DNA-[protein]-cysteine S-methyltransferase DNA binding domain-containing protein</fullName>
    </recommendedName>
</protein>
<dbReference type="EMBL" id="UINC01061142">
    <property type="protein sequence ID" value="SVB86401.1"/>
    <property type="molecule type" value="Genomic_DNA"/>
</dbReference>
<feature type="non-terminal residue" evidence="1">
    <location>
        <position position="1"/>
    </location>
</feature>
<accession>A0A382HIU7</accession>
<proteinExistence type="predicted"/>
<organism evidence="1">
    <name type="scientific">marine metagenome</name>
    <dbReference type="NCBI Taxonomy" id="408172"/>
    <lineage>
        <taxon>unclassified sequences</taxon>
        <taxon>metagenomes</taxon>
        <taxon>ecological metagenomes</taxon>
    </lineage>
</organism>